<evidence type="ECO:0000313" key="2">
    <source>
        <dbReference type="EMBL" id="QCT42117.1"/>
    </source>
</evidence>
<dbReference type="Proteomes" id="UP000310639">
    <property type="component" value="Chromosome"/>
</dbReference>
<reference evidence="2 3" key="1">
    <citation type="submission" date="2019-04" db="EMBL/GenBank/DDBJ databases">
        <title>Saccharibacteria TM7 genomes.</title>
        <authorList>
            <person name="Bor B."/>
            <person name="He X."/>
            <person name="Chen T."/>
            <person name="Dewhirst F.E."/>
        </authorList>
    </citation>
    <scope>NUCLEOTIDE SEQUENCE [LARGE SCALE GENOMIC DNA]</scope>
    <source>
        <strain evidence="2 3">BB001</strain>
    </source>
</reference>
<gene>
    <name evidence="2" type="ORF">FBF37_01345</name>
</gene>
<dbReference type="KEGG" id="nft:FBF37_01345"/>
<dbReference type="AlphaFoldDB" id="A0A4P9A2U1"/>
<evidence type="ECO:0000313" key="3">
    <source>
        <dbReference type="Proteomes" id="UP000310639"/>
    </source>
</evidence>
<keyword evidence="3" id="KW-1185">Reference proteome</keyword>
<dbReference type="OrthoDB" id="9808151at2"/>
<keyword evidence="1" id="KW-1133">Transmembrane helix</keyword>
<name>A0A4P9A2U1_9BACT</name>
<dbReference type="RefSeq" id="WP_138078759.1">
    <property type="nucleotide sequence ID" value="NZ_CP040004.1"/>
</dbReference>
<proteinExistence type="predicted"/>
<keyword evidence="1" id="KW-0472">Membrane</keyword>
<keyword evidence="1" id="KW-0812">Transmembrane</keyword>
<protein>
    <submittedName>
        <fullName evidence="2">AtpZ/AtpI family protein</fullName>
    </submittedName>
</protein>
<dbReference type="EMBL" id="CP040004">
    <property type="protein sequence ID" value="QCT42117.1"/>
    <property type="molecule type" value="Genomic_DNA"/>
</dbReference>
<feature type="transmembrane region" description="Helical" evidence="1">
    <location>
        <begin position="30"/>
        <end position="49"/>
    </location>
</feature>
<sequence>MAEKPKVQSDQKTDVDATAVMMKTIIGTTWRMFVPSIGLMLVGLWADLILHTKPWLMIAGIIMGLATSAALIYQQIRFIKQREANQ</sequence>
<feature type="transmembrane region" description="Helical" evidence="1">
    <location>
        <begin position="55"/>
        <end position="73"/>
    </location>
</feature>
<dbReference type="InterPro" id="IPR032820">
    <property type="entry name" value="ATPase_put"/>
</dbReference>
<accession>A0A4P9A2U1</accession>
<dbReference type="Pfam" id="PF09527">
    <property type="entry name" value="ATPase_gene1"/>
    <property type="match status" value="1"/>
</dbReference>
<organism evidence="2 3">
    <name type="scientific">Candidatus Nanosynbacter featherlites</name>
    <dbReference type="NCBI Taxonomy" id="2572088"/>
    <lineage>
        <taxon>Bacteria</taxon>
        <taxon>Candidatus Saccharimonadota</taxon>
        <taxon>Candidatus Saccharimonadia</taxon>
        <taxon>Candidatus Nanosynbacterales</taxon>
        <taxon>Candidatus Nanosynbacteraceae</taxon>
        <taxon>Candidatus Nanosynbacter</taxon>
    </lineage>
</organism>
<evidence type="ECO:0000256" key="1">
    <source>
        <dbReference type="SAM" id="Phobius"/>
    </source>
</evidence>